<evidence type="ECO:0000256" key="2">
    <source>
        <dbReference type="ARBA" id="ARBA00005823"/>
    </source>
</evidence>
<feature type="region of interest" description="Disordered" evidence="4">
    <location>
        <begin position="1"/>
        <end position="27"/>
    </location>
</feature>
<comment type="caution">
    <text evidence="7">The sequence shown here is derived from an EMBL/GenBank/DDBJ whole genome shotgun (WGS) entry which is preliminary data.</text>
</comment>
<dbReference type="Gene3D" id="2.60.40.150">
    <property type="entry name" value="C2 domain"/>
    <property type="match status" value="1"/>
</dbReference>
<evidence type="ECO:0000256" key="3">
    <source>
        <dbReference type="ARBA" id="ARBA00022483"/>
    </source>
</evidence>
<dbReference type="OrthoDB" id="7976202at2759"/>
<accession>A0A553N4I1</accession>
<sequence>MTRRQHRKDFIDSENPEESEKRHKEKELKPLYKELLYTITHKLGKPHTKEQYSNKELRDYVREAFTMTEDEHESLNEKVESSVAPIYCLRVTVKQAKGILGKDASGFSDPYCLLSMLSEHKQSPVGKAFSKPQKAVVRDAANGKVFQTTIKKQTLNPIWNESFNLEFHDISNTNFHIEMWDKDEEVSLVKKIDEFCTNIHGIKRMIKDAKKEKGQDDFLGYIVLKLKDIHCTEDTWFELEPRTETYPDRGKCHVQLKFIHKERDETLSAGRSPYVNYCGILQQFVHAHISKQQDDKAWKGELCGEGTALLEYYANQNDISPFLQDLAKWVAYSKLYQSLEVDSTVLFQQLTNGKKKLDIFSPQKQELGDSLHGFLQYGLCLVSKYRDIYPPAPKTTPRLHTLLRVLVQICKTRAFQKLNPAQFDLHVEVIDAVVLADELRTTLSKLENQMDQPLANSLFPVYLTLQTIHKDKAFLQKRGKLLELTSFHEDFRDALPYWLSKAFATTLERVEKAVRVDQLQPLQSGAVPVKHSSSAVDIAACLHPIAQLWDQLSWPDPEEAFMLMVKITELCVVVNDLEHLRTVLTRLPQQLNWVGLRERTRHVIGESQFQNTLPSQLQHTQTILNKEIRSAVDTLGKKVIHQELWQTSLHQ</sequence>
<reference evidence="7 8" key="1">
    <citation type="journal article" date="2019" name="Sci. Data">
        <title>Hybrid genome assembly and annotation of Danionella translucida.</title>
        <authorList>
            <person name="Kadobianskyi M."/>
            <person name="Schulze L."/>
            <person name="Schuelke M."/>
            <person name="Judkewitz B."/>
        </authorList>
    </citation>
    <scope>NUCLEOTIDE SEQUENCE [LARGE SCALE GENOMIC DNA]</scope>
    <source>
        <strain evidence="7 8">Bolton</strain>
    </source>
</reference>
<dbReference type="SUPFAM" id="SSF49562">
    <property type="entry name" value="C2 domain (Calcium/lipid-binding domain, CaLB)"/>
    <property type="match status" value="1"/>
</dbReference>
<proteinExistence type="inferred from homology"/>
<dbReference type="PANTHER" id="PTHR45999">
    <property type="entry name" value="UNC-13-4A, ISOFORM B"/>
    <property type="match status" value="1"/>
</dbReference>
<dbReference type="Proteomes" id="UP000316079">
    <property type="component" value="Unassembled WGS sequence"/>
</dbReference>
<dbReference type="EMBL" id="SRMA01027058">
    <property type="protein sequence ID" value="TRY60347.1"/>
    <property type="molecule type" value="Genomic_DNA"/>
</dbReference>
<evidence type="ECO:0000256" key="4">
    <source>
        <dbReference type="SAM" id="MobiDB-lite"/>
    </source>
</evidence>
<dbReference type="PROSITE" id="PS51258">
    <property type="entry name" value="MHD1"/>
    <property type="match status" value="1"/>
</dbReference>
<dbReference type="InterPro" id="IPR035892">
    <property type="entry name" value="C2_domain_sf"/>
</dbReference>
<dbReference type="PROSITE" id="PS50004">
    <property type="entry name" value="C2"/>
    <property type="match status" value="1"/>
</dbReference>
<dbReference type="AlphaFoldDB" id="A0A553N4I1"/>
<dbReference type="GO" id="GO:0006887">
    <property type="term" value="P:exocytosis"/>
    <property type="evidence" value="ECO:0007669"/>
    <property type="project" value="UniProtKB-KW"/>
</dbReference>
<keyword evidence="3" id="KW-0268">Exocytosis</keyword>
<evidence type="ECO:0000256" key="1">
    <source>
        <dbReference type="ARBA" id="ARBA00004603"/>
    </source>
</evidence>
<organism evidence="7 8">
    <name type="scientific">Danionella cerebrum</name>
    <dbReference type="NCBI Taxonomy" id="2873325"/>
    <lineage>
        <taxon>Eukaryota</taxon>
        <taxon>Metazoa</taxon>
        <taxon>Chordata</taxon>
        <taxon>Craniata</taxon>
        <taxon>Vertebrata</taxon>
        <taxon>Euteleostomi</taxon>
        <taxon>Actinopterygii</taxon>
        <taxon>Neopterygii</taxon>
        <taxon>Teleostei</taxon>
        <taxon>Ostariophysi</taxon>
        <taxon>Cypriniformes</taxon>
        <taxon>Danionidae</taxon>
        <taxon>Danioninae</taxon>
        <taxon>Danionella</taxon>
    </lineage>
</organism>
<evidence type="ECO:0000259" key="5">
    <source>
        <dbReference type="PROSITE" id="PS50004"/>
    </source>
</evidence>
<dbReference type="GO" id="GO:0070382">
    <property type="term" value="C:exocytic vesicle"/>
    <property type="evidence" value="ECO:0007669"/>
    <property type="project" value="TreeGrafter"/>
</dbReference>
<evidence type="ECO:0000259" key="6">
    <source>
        <dbReference type="PROSITE" id="PS51258"/>
    </source>
</evidence>
<name>A0A553N4I1_9TELE</name>
<feature type="domain" description="C2" evidence="5">
    <location>
        <begin position="69"/>
        <end position="213"/>
    </location>
</feature>
<dbReference type="CDD" id="cd08676">
    <property type="entry name" value="C2A_Munc13-like"/>
    <property type="match status" value="1"/>
</dbReference>
<dbReference type="Gene3D" id="1.10.357.50">
    <property type="match status" value="1"/>
</dbReference>
<evidence type="ECO:0000313" key="8">
    <source>
        <dbReference type="Proteomes" id="UP000316079"/>
    </source>
</evidence>
<dbReference type="PANTHER" id="PTHR45999:SF3">
    <property type="entry name" value="PROTEIN UNC-13 HOMOLOG D"/>
    <property type="match status" value="1"/>
</dbReference>
<dbReference type="SMART" id="SM00239">
    <property type="entry name" value="C2"/>
    <property type="match status" value="1"/>
</dbReference>
<dbReference type="InterPro" id="IPR052095">
    <property type="entry name" value="UNC-13_domain"/>
</dbReference>
<dbReference type="Pfam" id="PF00168">
    <property type="entry name" value="C2"/>
    <property type="match status" value="1"/>
</dbReference>
<evidence type="ECO:0008006" key="9">
    <source>
        <dbReference type="Google" id="ProtNLM"/>
    </source>
</evidence>
<dbReference type="InterPro" id="IPR000008">
    <property type="entry name" value="C2_dom"/>
</dbReference>
<comment type="similarity">
    <text evidence="2">Belongs to the unc-13 family.</text>
</comment>
<protein>
    <recommendedName>
        <fullName evidence="9">C2 domain-containing protein</fullName>
    </recommendedName>
</protein>
<dbReference type="GO" id="GO:0005770">
    <property type="term" value="C:late endosome"/>
    <property type="evidence" value="ECO:0007669"/>
    <property type="project" value="UniProtKB-SubCell"/>
</dbReference>
<comment type="subcellular location">
    <subcellularLocation>
        <location evidence="1">Late endosome</location>
    </subcellularLocation>
</comment>
<evidence type="ECO:0000313" key="7">
    <source>
        <dbReference type="EMBL" id="TRY60347.1"/>
    </source>
</evidence>
<dbReference type="InterPro" id="IPR014770">
    <property type="entry name" value="Munc13_1"/>
</dbReference>
<feature type="compositionally biased region" description="Basic and acidic residues" evidence="4">
    <location>
        <begin position="18"/>
        <end position="27"/>
    </location>
</feature>
<keyword evidence="8" id="KW-1185">Reference proteome</keyword>
<gene>
    <name evidence="7" type="ORF">DNTS_013679</name>
</gene>
<dbReference type="STRING" id="623744.A0A553N4I1"/>
<feature type="domain" description="MHD1" evidence="6">
    <location>
        <begin position="459"/>
        <end position="582"/>
    </location>
</feature>